<dbReference type="EMBL" id="MU004235">
    <property type="protein sequence ID" value="KAF2669606.1"/>
    <property type="molecule type" value="Genomic_DNA"/>
</dbReference>
<dbReference type="AlphaFoldDB" id="A0A6A6UDA3"/>
<sequence>MRPDYTTRGSSLHHPTARQGRLGRLRASQESQPAADSRSRRLRASQEFQPAADPRSRRLRAFQASQYTARRTLMLARMRELYNASTPRPAPGQSCSEGGWREYTQYHLLNRVLKDYMTLVREPHNLSLWSPPPLVFETEKKEVEVEVWPRDCPLCQDRFCHLLCPYLLAEKKKEQETKEREEEEQAKAENV</sequence>
<evidence type="ECO:0000256" key="1">
    <source>
        <dbReference type="SAM" id="MobiDB-lite"/>
    </source>
</evidence>
<evidence type="ECO:0000313" key="3">
    <source>
        <dbReference type="Proteomes" id="UP000799302"/>
    </source>
</evidence>
<name>A0A6A6UDA3_9PEZI</name>
<gene>
    <name evidence="2" type="ORF">BT63DRAFT_479401</name>
</gene>
<accession>A0A6A6UDA3</accession>
<protein>
    <submittedName>
        <fullName evidence="2">Uncharacterized protein</fullName>
    </submittedName>
</protein>
<reference evidence="2" key="1">
    <citation type="journal article" date="2020" name="Stud. Mycol.">
        <title>101 Dothideomycetes genomes: a test case for predicting lifestyles and emergence of pathogens.</title>
        <authorList>
            <person name="Haridas S."/>
            <person name="Albert R."/>
            <person name="Binder M."/>
            <person name="Bloem J."/>
            <person name="Labutti K."/>
            <person name="Salamov A."/>
            <person name="Andreopoulos B."/>
            <person name="Baker S."/>
            <person name="Barry K."/>
            <person name="Bills G."/>
            <person name="Bluhm B."/>
            <person name="Cannon C."/>
            <person name="Castanera R."/>
            <person name="Culley D."/>
            <person name="Daum C."/>
            <person name="Ezra D."/>
            <person name="Gonzalez J."/>
            <person name="Henrissat B."/>
            <person name="Kuo A."/>
            <person name="Liang C."/>
            <person name="Lipzen A."/>
            <person name="Lutzoni F."/>
            <person name="Magnuson J."/>
            <person name="Mondo S."/>
            <person name="Nolan M."/>
            <person name="Ohm R."/>
            <person name="Pangilinan J."/>
            <person name="Park H.-J."/>
            <person name="Ramirez L."/>
            <person name="Alfaro M."/>
            <person name="Sun H."/>
            <person name="Tritt A."/>
            <person name="Yoshinaga Y."/>
            <person name="Zwiers L.-H."/>
            <person name="Turgeon B."/>
            <person name="Goodwin S."/>
            <person name="Spatafora J."/>
            <person name="Crous P."/>
            <person name="Grigoriev I."/>
        </authorList>
    </citation>
    <scope>NUCLEOTIDE SEQUENCE</scope>
    <source>
        <strain evidence="2">CBS 115976</strain>
    </source>
</reference>
<proteinExistence type="predicted"/>
<organism evidence="2 3">
    <name type="scientific">Microthyrium microscopicum</name>
    <dbReference type="NCBI Taxonomy" id="703497"/>
    <lineage>
        <taxon>Eukaryota</taxon>
        <taxon>Fungi</taxon>
        <taxon>Dikarya</taxon>
        <taxon>Ascomycota</taxon>
        <taxon>Pezizomycotina</taxon>
        <taxon>Dothideomycetes</taxon>
        <taxon>Dothideomycetes incertae sedis</taxon>
        <taxon>Microthyriales</taxon>
        <taxon>Microthyriaceae</taxon>
        <taxon>Microthyrium</taxon>
    </lineage>
</organism>
<feature type="region of interest" description="Disordered" evidence="1">
    <location>
        <begin position="1"/>
        <end position="56"/>
    </location>
</feature>
<dbReference type="Proteomes" id="UP000799302">
    <property type="component" value="Unassembled WGS sequence"/>
</dbReference>
<keyword evidence="3" id="KW-1185">Reference proteome</keyword>
<evidence type="ECO:0000313" key="2">
    <source>
        <dbReference type="EMBL" id="KAF2669606.1"/>
    </source>
</evidence>